<name>A0A8J2KN97_9HEXA</name>
<evidence type="ECO:0000313" key="3">
    <source>
        <dbReference type="Proteomes" id="UP000708208"/>
    </source>
</evidence>
<proteinExistence type="predicted"/>
<sequence>MLVLDSTVESSKGIMPFVRRKRTHSASLRNNQVEAEGLAWLCFADDHSWFQGNINTEDESNYSLYGTRYMVPLSPTDEEDESGEERLEDQLGNLRISTRGGSCGESTESSSDGEPEPNNNTVPKGLKSSSSKLTKSSCQEYYNVTLTDHFSGLRYQLPRITVNKQDGQGKYNLFHCSDGQITFEVQNIFKGQKADMMIQQHIGSPSLLGQKCLVYTGPMNIVFNDVLENGRSWCL</sequence>
<gene>
    <name evidence="2" type="ORF">AFUS01_LOCUS28151</name>
</gene>
<dbReference type="EMBL" id="CAJVCH010398236">
    <property type="protein sequence ID" value="CAG7817595.1"/>
    <property type="molecule type" value="Genomic_DNA"/>
</dbReference>
<dbReference type="OrthoDB" id="6328661at2759"/>
<protein>
    <submittedName>
        <fullName evidence="2">Uncharacterized protein</fullName>
    </submittedName>
</protein>
<evidence type="ECO:0000256" key="1">
    <source>
        <dbReference type="SAM" id="MobiDB-lite"/>
    </source>
</evidence>
<organism evidence="2 3">
    <name type="scientific">Allacma fusca</name>
    <dbReference type="NCBI Taxonomy" id="39272"/>
    <lineage>
        <taxon>Eukaryota</taxon>
        <taxon>Metazoa</taxon>
        <taxon>Ecdysozoa</taxon>
        <taxon>Arthropoda</taxon>
        <taxon>Hexapoda</taxon>
        <taxon>Collembola</taxon>
        <taxon>Symphypleona</taxon>
        <taxon>Sminthuridae</taxon>
        <taxon>Allacma</taxon>
    </lineage>
</organism>
<comment type="caution">
    <text evidence="2">The sequence shown here is derived from an EMBL/GenBank/DDBJ whole genome shotgun (WGS) entry which is preliminary data.</text>
</comment>
<keyword evidence="3" id="KW-1185">Reference proteome</keyword>
<dbReference type="AlphaFoldDB" id="A0A8J2KN97"/>
<dbReference type="Proteomes" id="UP000708208">
    <property type="component" value="Unassembled WGS sequence"/>
</dbReference>
<evidence type="ECO:0000313" key="2">
    <source>
        <dbReference type="EMBL" id="CAG7817595.1"/>
    </source>
</evidence>
<feature type="compositionally biased region" description="Low complexity" evidence="1">
    <location>
        <begin position="97"/>
        <end position="112"/>
    </location>
</feature>
<accession>A0A8J2KN97</accession>
<reference evidence="2" key="1">
    <citation type="submission" date="2021-06" db="EMBL/GenBank/DDBJ databases">
        <authorList>
            <person name="Hodson N. C."/>
            <person name="Mongue J. A."/>
            <person name="Jaron S. K."/>
        </authorList>
    </citation>
    <scope>NUCLEOTIDE SEQUENCE</scope>
</reference>
<feature type="region of interest" description="Disordered" evidence="1">
    <location>
        <begin position="73"/>
        <end position="131"/>
    </location>
</feature>